<dbReference type="Gene3D" id="3.40.10.10">
    <property type="entry name" value="DNA Methylphosphotriester Repair Domain"/>
    <property type="match status" value="1"/>
</dbReference>
<evidence type="ECO:0000313" key="7">
    <source>
        <dbReference type="EMBL" id="MST62600.1"/>
    </source>
</evidence>
<dbReference type="InterPro" id="IPR016071">
    <property type="entry name" value="Staphylococal_nuclease_OB-fold"/>
</dbReference>
<dbReference type="PROSITE" id="PS01123">
    <property type="entry name" value="TNASE_1"/>
    <property type="match status" value="1"/>
</dbReference>
<dbReference type="Gene3D" id="2.40.50.90">
    <property type="match status" value="1"/>
</dbReference>
<keyword evidence="1" id="KW-0540">Nuclease</keyword>
<dbReference type="InterPro" id="IPR035437">
    <property type="entry name" value="SNase_OB-fold_sf"/>
</dbReference>
<proteinExistence type="predicted"/>
<dbReference type="PROSITE" id="PS50830">
    <property type="entry name" value="TNASE_3"/>
    <property type="match status" value="1"/>
</dbReference>
<dbReference type="Pfam" id="PF00565">
    <property type="entry name" value="SNase"/>
    <property type="match status" value="1"/>
</dbReference>
<keyword evidence="5" id="KW-1133">Transmembrane helix</keyword>
<dbReference type="EMBL" id="VUNE01000003">
    <property type="protein sequence ID" value="MST62600.1"/>
    <property type="molecule type" value="Genomic_DNA"/>
</dbReference>
<dbReference type="PANTHER" id="PTHR12302:SF3">
    <property type="entry name" value="SERINE_THREONINE-PROTEIN KINASE 31"/>
    <property type="match status" value="1"/>
</dbReference>
<dbReference type="PANTHER" id="PTHR12302">
    <property type="entry name" value="EBNA2 BINDING PROTEIN P100"/>
    <property type="match status" value="1"/>
</dbReference>
<keyword evidence="5" id="KW-0812">Transmembrane</keyword>
<dbReference type="SUPFAM" id="SSF50199">
    <property type="entry name" value="Staphylococcal nuclease"/>
    <property type="match status" value="1"/>
</dbReference>
<evidence type="ECO:0000259" key="6">
    <source>
        <dbReference type="PROSITE" id="PS50830"/>
    </source>
</evidence>
<name>A0A6N7X0W1_9FIRM</name>
<dbReference type="GO" id="GO:0004519">
    <property type="term" value="F:endonuclease activity"/>
    <property type="evidence" value="ECO:0007669"/>
    <property type="project" value="UniProtKB-KW"/>
</dbReference>
<evidence type="ECO:0000256" key="4">
    <source>
        <dbReference type="SAM" id="MobiDB-lite"/>
    </source>
</evidence>
<dbReference type="Proteomes" id="UP000440713">
    <property type="component" value="Unassembled WGS sequence"/>
</dbReference>
<organism evidence="7 8">
    <name type="scientific">Peptostreptococcus porci</name>
    <dbReference type="NCBI Taxonomy" id="2652282"/>
    <lineage>
        <taxon>Bacteria</taxon>
        <taxon>Bacillati</taxon>
        <taxon>Bacillota</taxon>
        <taxon>Clostridia</taxon>
        <taxon>Peptostreptococcales</taxon>
        <taxon>Peptostreptococcaceae</taxon>
        <taxon>Peptostreptococcus</taxon>
    </lineage>
</organism>
<dbReference type="RefSeq" id="WP_154537982.1">
    <property type="nucleotide sequence ID" value="NZ_VUNE01000003.1"/>
</dbReference>
<dbReference type="GO" id="GO:0003676">
    <property type="term" value="F:nucleic acid binding"/>
    <property type="evidence" value="ECO:0007669"/>
    <property type="project" value="InterPro"/>
</dbReference>
<reference evidence="7 8" key="1">
    <citation type="submission" date="2019-08" db="EMBL/GenBank/DDBJ databases">
        <title>In-depth cultivation of the pig gut microbiome towards novel bacterial diversity and tailored functional studies.</title>
        <authorList>
            <person name="Wylensek D."/>
            <person name="Hitch T.C.A."/>
            <person name="Clavel T."/>
        </authorList>
    </citation>
    <scope>NUCLEOTIDE SEQUENCE [LARGE SCALE GENOMIC DNA]</scope>
    <source>
        <strain evidence="7 8">WCA-SAB-591-4A-A</strain>
    </source>
</reference>
<dbReference type="AlphaFoldDB" id="A0A6N7X0W1"/>
<comment type="caution">
    <text evidence="7">The sequence shown here is derived from an EMBL/GenBank/DDBJ whole genome shotgun (WGS) entry which is preliminary data.</text>
</comment>
<evidence type="ECO:0000256" key="2">
    <source>
        <dbReference type="ARBA" id="ARBA00022759"/>
    </source>
</evidence>
<feature type="region of interest" description="Disordered" evidence="4">
    <location>
        <begin position="198"/>
        <end position="230"/>
    </location>
</feature>
<keyword evidence="5" id="KW-0472">Membrane</keyword>
<evidence type="ECO:0000256" key="1">
    <source>
        <dbReference type="ARBA" id="ARBA00022722"/>
    </source>
</evidence>
<dbReference type="InterPro" id="IPR035451">
    <property type="entry name" value="Ada-like_dom_sf"/>
</dbReference>
<protein>
    <submittedName>
        <fullName evidence="7">Thermonuclease family protein</fullName>
    </submittedName>
</protein>
<evidence type="ECO:0000313" key="8">
    <source>
        <dbReference type="Proteomes" id="UP000440713"/>
    </source>
</evidence>
<gene>
    <name evidence="7" type="ORF">FYJ71_06440</name>
</gene>
<dbReference type="GO" id="GO:0016787">
    <property type="term" value="F:hydrolase activity"/>
    <property type="evidence" value="ECO:0007669"/>
    <property type="project" value="UniProtKB-KW"/>
</dbReference>
<keyword evidence="2" id="KW-0255">Endonuclease</keyword>
<keyword evidence="8" id="KW-1185">Reference proteome</keyword>
<dbReference type="SUPFAM" id="SSF57884">
    <property type="entry name" value="Ada DNA repair protein, N-terminal domain (N-Ada 10)"/>
    <property type="match status" value="1"/>
</dbReference>
<keyword evidence="3" id="KW-0378">Hydrolase</keyword>
<accession>A0A6N7X0W1</accession>
<feature type="transmembrane region" description="Helical" evidence="5">
    <location>
        <begin position="21"/>
        <end position="37"/>
    </location>
</feature>
<dbReference type="SMART" id="SM00318">
    <property type="entry name" value="SNc"/>
    <property type="match status" value="1"/>
</dbReference>
<evidence type="ECO:0000256" key="3">
    <source>
        <dbReference type="ARBA" id="ARBA00022801"/>
    </source>
</evidence>
<dbReference type="InterPro" id="IPR002071">
    <property type="entry name" value="Thermonucl_AS"/>
</dbReference>
<feature type="compositionally biased region" description="Polar residues" evidence="4">
    <location>
        <begin position="199"/>
        <end position="219"/>
    </location>
</feature>
<evidence type="ECO:0000256" key="5">
    <source>
        <dbReference type="SAM" id="Phobius"/>
    </source>
</evidence>
<sequence length="267" mass="30171">MRLTNDRLKKIDTRKEKNIKILFTFIILFISITFLAGCSDLSSSSSDFYETAEVTKVVDGDTINVQINGKDYKVRMIGVDTPETVHPSKPVQFYGREASDYTKKNLTDKTVYLQKDVSDTDKYGRLLRYVWTAAPSSDNPSEEEIIESMYNANLVKNGYAHAYTYQPNSRYSDLFSKLQSSAREKNIGLWNPDLEKKFNNGNSGEKNISTNSKKSSDATSNKIKGNKKSKIYHLPGSKTYSQVSEKNAVYFDTEQDAIDAGYKKSGN</sequence>
<feature type="domain" description="TNase-like" evidence="6">
    <location>
        <begin position="48"/>
        <end position="192"/>
    </location>
</feature>